<evidence type="ECO:0000313" key="2">
    <source>
        <dbReference type="EMBL" id="VDD86283.1"/>
    </source>
</evidence>
<proteinExistence type="predicted"/>
<feature type="compositionally biased region" description="Polar residues" evidence="1">
    <location>
        <begin position="119"/>
        <end position="128"/>
    </location>
</feature>
<accession>A0A0N4UW68</accession>
<feature type="region of interest" description="Disordered" evidence="1">
    <location>
        <begin position="773"/>
        <end position="793"/>
    </location>
</feature>
<feature type="compositionally biased region" description="Pro residues" evidence="1">
    <location>
        <begin position="253"/>
        <end position="262"/>
    </location>
</feature>
<dbReference type="WBParaSite" id="EVEC_0000171801-mRNA-1">
    <property type="protein sequence ID" value="EVEC_0000171801-mRNA-1"/>
    <property type="gene ID" value="EVEC_0000171801"/>
</dbReference>
<feature type="region of interest" description="Disordered" evidence="1">
    <location>
        <begin position="1"/>
        <end position="128"/>
    </location>
</feature>
<feature type="region of interest" description="Disordered" evidence="1">
    <location>
        <begin position="216"/>
        <end position="266"/>
    </location>
</feature>
<feature type="compositionally biased region" description="Basic and acidic residues" evidence="1">
    <location>
        <begin position="101"/>
        <end position="115"/>
    </location>
</feature>
<reference evidence="2 3" key="2">
    <citation type="submission" date="2018-10" db="EMBL/GenBank/DDBJ databases">
        <authorList>
            <consortium name="Pathogen Informatics"/>
        </authorList>
    </citation>
    <scope>NUCLEOTIDE SEQUENCE [LARGE SCALE GENOMIC DNA]</scope>
</reference>
<feature type="compositionally biased region" description="Low complexity" evidence="1">
    <location>
        <begin position="492"/>
        <end position="504"/>
    </location>
</feature>
<evidence type="ECO:0000256" key="1">
    <source>
        <dbReference type="SAM" id="MobiDB-lite"/>
    </source>
</evidence>
<dbReference type="STRING" id="51028.A0A0N4UW68"/>
<gene>
    <name evidence="2" type="ORF">EVEC_LOCUS1426</name>
</gene>
<feature type="compositionally biased region" description="Basic and acidic residues" evidence="1">
    <location>
        <begin position="911"/>
        <end position="929"/>
    </location>
</feature>
<dbReference type="Proteomes" id="UP000274131">
    <property type="component" value="Unassembled WGS sequence"/>
</dbReference>
<reference evidence="4" key="1">
    <citation type="submission" date="2017-02" db="UniProtKB">
        <authorList>
            <consortium name="WormBaseParasite"/>
        </authorList>
    </citation>
    <scope>IDENTIFICATION</scope>
</reference>
<feature type="region of interest" description="Disordered" evidence="1">
    <location>
        <begin position="879"/>
        <end position="971"/>
    </location>
</feature>
<dbReference type="AlphaFoldDB" id="A0A0N4UW68"/>
<protein>
    <submittedName>
        <fullName evidence="4">DUF4476 domain-containing protein</fullName>
    </submittedName>
</protein>
<dbReference type="EMBL" id="UXUI01007209">
    <property type="protein sequence ID" value="VDD86283.1"/>
    <property type="molecule type" value="Genomic_DNA"/>
</dbReference>
<keyword evidence="3" id="KW-1185">Reference proteome</keyword>
<feature type="compositionally biased region" description="Polar residues" evidence="1">
    <location>
        <begin position="33"/>
        <end position="46"/>
    </location>
</feature>
<feature type="compositionally biased region" description="Polar residues" evidence="1">
    <location>
        <begin position="661"/>
        <end position="682"/>
    </location>
</feature>
<evidence type="ECO:0000313" key="4">
    <source>
        <dbReference type="WBParaSite" id="EVEC_0000171801-mRNA-1"/>
    </source>
</evidence>
<feature type="region of interest" description="Disordered" evidence="1">
    <location>
        <begin position="850"/>
        <end position="869"/>
    </location>
</feature>
<feature type="region of interest" description="Disordered" evidence="1">
    <location>
        <begin position="480"/>
        <end position="504"/>
    </location>
</feature>
<feature type="compositionally biased region" description="Polar residues" evidence="1">
    <location>
        <begin position="884"/>
        <end position="893"/>
    </location>
</feature>
<organism evidence="4">
    <name type="scientific">Enterobius vermicularis</name>
    <name type="common">Human pinworm</name>
    <dbReference type="NCBI Taxonomy" id="51028"/>
    <lineage>
        <taxon>Eukaryota</taxon>
        <taxon>Metazoa</taxon>
        <taxon>Ecdysozoa</taxon>
        <taxon>Nematoda</taxon>
        <taxon>Chromadorea</taxon>
        <taxon>Rhabditida</taxon>
        <taxon>Spirurina</taxon>
        <taxon>Oxyuridomorpha</taxon>
        <taxon>Oxyuroidea</taxon>
        <taxon>Oxyuridae</taxon>
        <taxon>Enterobius</taxon>
    </lineage>
</organism>
<name>A0A0N4UW68_ENTVE</name>
<dbReference type="OrthoDB" id="5876869at2759"/>
<sequence>MEIGTNELTRPFRIPRKKGGKNDDEKGALKTGPSDSVQRSPLTSAVTPRKNEASFSNRIVPPTKRKASQEIRAVNAKKSAVKAPSGGDVFDKIIGNMVNPPKEKKPETSKEREDAPGPSGTNTAKNASGNVRRLTKEELDRQVFDNSACYAFLRKEGLMERLLGHKMLTGRVDSYITLGYLPLDPSEQAYGRKANYNCSGSFDDFPAICEPPPVAVATEERRGPRTPPGSPGRQDNSSMVSSRGAGSATQSSHPPPPPPPLPLNEGFKMVYSKDQKRKTSPLRIDALKTADGATNSLSVMNELEKCSHNQLAEFLMGEIKNAMKQVDHKVLLSTLKDALMKVGKKNDQNESEKPPVMEKREEVGNDSLINPPVEMDIESGHSVAAEESMLPPPPPAPRSPPLMGSNLATSINTPVTSLVPPPPCILPTPPPPPPLVLQAAPPHPVVLRPPPPQTVMVQPTVPAPIILHPAPPAPVLVQTPMHPPIQESGNHLTPQQPNTSTPSLSTTLTSFVQLPPLQRTLEKPLQAISSVNTDLSTTSPLFSSPNIAMSFTAPPPMIVNTAVPPPNYTNNQATNHLQSSCPTPEGSAPLRIQQPMNSQIQNPLMTSPAANNIITNVNFPPPKPSVVQIIHHSPAKGDETPSHPPVNPSHIDFSRPPPTPLSGTNQRPSTSASVLNSTSQFPHKNGTPKIPSASAEALACPTIRLSKPVGSSAASNVNFGNNLNLAGQTSGEISSLSLFTDNAEQNLQGRSSQRNIFPQSSVQINPQVNSISTSLTQPNSLSQDGTVASTPSSETVIKTLLNALAIPQKSQQQPQQQPQNSSVRSALSTIHTPLGSHLMAVQNRSALDRFGKTTPVRNPDPKPVSAVNQNTVGKAGSFCEEASVSHSKPQTPVKNKEDVENSVKPTSSSIHQEKESSNTAKKEVSKDVKFFPPVKDAPPHEEPITFFGSPASSKRPDRPPPIPPPVLRPGASNMHERVLPPVPRGFLSHPALRPRFPPVAVQFRMRGPYPFPLRRLPPPFPPGHGYRLLRPRFNR</sequence>
<feature type="region of interest" description="Disordered" evidence="1">
    <location>
        <begin position="634"/>
        <end position="693"/>
    </location>
</feature>
<evidence type="ECO:0000313" key="3">
    <source>
        <dbReference type="Proteomes" id="UP000274131"/>
    </source>
</evidence>